<evidence type="ECO:0000313" key="2">
    <source>
        <dbReference type="EMBL" id="OII71088.1"/>
    </source>
</evidence>
<dbReference type="Gene3D" id="3.30.559.30">
    <property type="entry name" value="Nonribosomal peptide synthetase, condensation domain"/>
    <property type="match status" value="1"/>
</dbReference>
<reference evidence="2 3" key="1">
    <citation type="submission" date="2016-10" db="EMBL/GenBank/DDBJ databases">
        <title>Reductive evolution of mitochondrial metabolism and differential evolution of invasion-related proteins in Cryptosporidium.</title>
        <authorList>
            <person name="Liu S."/>
            <person name="Roellig D.M."/>
            <person name="Guo Y."/>
            <person name="Li N."/>
            <person name="Frace M.A."/>
            <person name="Tang K."/>
            <person name="Zhang L."/>
            <person name="Feng Y."/>
            <person name="Xiao L."/>
        </authorList>
    </citation>
    <scope>NUCLEOTIDE SEQUENCE [LARGE SCALE GENOMIC DNA]</scope>
    <source>
        <strain evidence="2">30847</strain>
    </source>
</reference>
<feature type="compositionally biased region" description="Low complexity" evidence="1">
    <location>
        <begin position="432"/>
        <end position="445"/>
    </location>
</feature>
<dbReference type="Gene3D" id="3.30.559.10">
    <property type="entry name" value="Chloramphenicol acetyltransferase-like domain"/>
    <property type="match status" value="1"/>
</dbReference>
<organism evidence="2 3">
    <name type="scientific">Cryptosporidium andersoni</name>
    <dbReference type="NCBI Taxonomy" id="117008"/>
    <lineage>
        <taxon>Eukaryota</taxon>
        <taxon>Sar</taxon>
        <taxon>Alveolata</taxon>
        <taxon>Apicomplexa</taxon>
        <taxon>Conoidasida</taxon>
        <taxon>Coccidia</taxon>
        <taxon>Eucoccidiorida</taxon>
        <taxon>Eimeriorina</taxon>
        <taxon>Cryptosporidiidae</taxon>
        <taxon>Cryptosporidium</taxon>
    </lineage>
</organism>
<feature type="compositionally biased region" description="Polar residues" evidence="1">
    <location>
        <begin position="410"/>
        <end position="426"/>
    </location>
</feature>
<dbReference type="PANTHER" id="PTHR28037">
    <property type="entry name" value="ALCOHOL O-ACETYLTRANSFERASE 1-RELATED"/>
    <property type="match status" value="1"/>
</dbReference>
<dbReference type="SUPFAM" id="SSF52777">
    <property type="entry name" value="CoA-dependent acyltransferases"/>
    <property type="match status" value="1"/>
</dbReference>
<accession>A0A1J4MA36</accession>
<dbReference type="InterPro" id="IPR052058">
    <property type="entry name" value="Alcohol_O-acetyltransferase"/>
</dbReference>
<dbReference type="PANTHER" id="PTHR28037:SF1">
    <property type="entry name" value="ALCOHOL O-ACETYLTRANSFERASE 1-RELATED"/>
    <property type="match status" value="1"/>
</dbReference>
<dbReference type="AlphaFoldDB" id="A0A1J4MA36"/>
<gene>
    <name evidence="2" type="ORF">cand_026460</name>
</gene>
<comment type="caution">
    <text evidence="2">The sequence shown here is derived from an EMBL/GenBank/DDBJ whole genome shotgun (WGS) entry which is preliminary data.</text>
</comment>
<dbReference type="VEuPathDB" id="CryptoDB:cand_026460"/>
<evidence type="ECO:0008006" key="4">
    <source>
        <dbReference type="Google" id="ProtNLM"/>
    </source>
</evidence>
<dbReference type="RefSeq" id="XP_067066457.1">
    <property type="nucleotide sequence ID" value="XM_067212874.1"/>
</dbReference>
<dbReference type="Proteomes" id="UP000186804">
    <property type="component" value="Unassembled WGS sequence"/>
</dbReference>
<evidence type="ECO:0000256" key="1">
    <source>
        <dbReference type="SAM" id="MobiDB-lite"/>
    </source>
</evidence>
<name>A0A1J4MA36_9CRYT</name>
<keyword evidence="3" id="KW-1185">Reference proteome</keyword>
<protein>
    <recommendedName>
        <fullName evidence="4">Condensation domain-containing protein</fullName>
    </recommendedName>
</protein>
<dbReference type="OrthoDB" id="342498at2759"/>
<dbReference type="InterPro" id="IPR023213">
    <property type="entry name" value="CAT-like_dom_sf"/>
</dbReference>
<dbReference type="EMBL" id="LRBS01000125">
    <property type="protein sequence ID" value="OII71088.1"/>
    <property type="molecule type" value="Genomic_DNA"/>
</dbReference>
<evidence type="ECO:0000313" key="3">
    <source>
        <dbReference type="Proteomes" id="UP000186804"/>
    </source>
</evidence>
<proteinExistence type="predicted"/>
<sequence length="701" mass="79354">MTQCIPIRALDVVETFWETFYELGNVIIMNPIIIRSSFPIKKEILKEAATKMAYRHQSLRVRIKSKVENDEGRDAIKRYFVDLVDDFEVVIEEDPETRATTELHFDSLDEEPIWENLLLREQNELFSKQSPLWRIRFKRLGSINNQYRACLVASFHHAIMDGLSRQHFWTELLGLCTLINEFPDTPIPQEKPTKMPNSVCKSFPSSLKVKLLKPFYSWRATATQGVCLYRNLVAPFENPSCLEISRDLYADKEKSPRTCILPIRISSEIFSKLRSICKSKKMQVNGAIEAVAALGLMALIYELRSKKTLISEDTTEILVSQDEGNLIGGNDRENITCVTGCRPIELSSTDCFLNTEGCSAVIPIRTMVAINCRRWVNKDDTSEVSETSKSIEDMLIRIFESALSNSINETTTATASEKNFDSGTRYSDTHESTSQSSSLDENSSSFENCEVSEKVSNSEIITPIQQQKEYIANSPRLVLPKLKHSFSFDKSSPSWLKKAVSKVISPRNNRKIKCMPSVALGSYAVLMGLDMKVQKSCLNDVNKIWELGKNTTRKIHSIVDSKDPSTVTFKWHVISGFVHDLANSPTRANKVELLMQLGNPTARPSSFLVSNGGIWDSKPLEQLIDRINNSKSGEKTFIEVESSYSCVSQHNAGLNMFAHNLVTVNGDLCWSLQYHTNITKKEVAQIYAKYIQKYIHLLVNS</sequence>
<feature type="region of interest" description="Disordered" evidence="1">
    <location>
        <begin position="410"/>
        <end position="446"/>
    </location>
</feature>
<dbReference type="GeneID" id="92366830"/>